<keyword evidence="1" id="KW-0812">Transmembrane</keyword>
<feature type="transmembrane region" description="Helical" evidence="1">
    <location>
        <begin position="174"/>
        <end position="194"/>
    </location>
</feature>
<dbReference type="PANTHER" id="PTHR34502">
    <property type="entry name" value="DUF6594 DOMAIN-CONTAINING PROTEIN-RELATED"/>
    <property type="match status" value="1"/>
</dbReference>
<keyword evidence="1" id="KW-1133">Transmembrane helix</keyword>
<keyword evidence="1" id="KW-0472">Membrane</keyword>
<evidence type="ECO:0000256" key="1">
    <source>
        <dbReference type="SAM" id="Phobius"/>
    </source>
</evidence>
<dbReference type="Pfam" id="PF20237">
    <property type="entry name" value="DUF6594"/>
    <property type="match status" value="1"/>
</dbReference>
<dbReference type="Proteomes" id="UP001521184">
    <property type="component" value="Unassembled WGS sequence"/>
</dbReference>
<feature type="transmembrane region" description="Helical" evidence="1">
    <location>
        <begin position="206"/>
        <end position="228"/>
    </location>
</feature>
<comment type="caution">
    <text evidence="3">The sequence shown here is derived from an EMBL/GenBank/DDBJ whole genome shotgun (WGS) entry which is preliminary data.</text>
</comment>
<dbReference type="EMBL" id="JAKEKT020000067">
    <property type="protein sequence ID" value="KAL1639172.1"/>
    <property type="molecule type" value="Genomic_DNA"/>
</dbReference>
<feature type="transmembrane region" description="Helical" evidence="1">
    <location>
        <begin position="235"/>
        <end position="252"/>
    </location>
</feature>
<proteinExistence type="predicted"/>
<feature type="domain" description="DUF6594" evidence="2">
    <location>
        <begin position="2"/>
        <end position="247"/>
    </location>
</feature>
<name>A0ABR3TI14_9PEZI</name>
<protein>
    <recommendedName>
        <fullName evidence="2">DUF6594 domain-containing protein</fullName>
    </recommendedName>
</protein>
<reference evidence="3 4" key="1">
    <citation type="journal article" date="2023" name="Plant Dis.">
        <title>First Report of Diplodia intermedia Causing Canker and Dieback Diseases on Apple Trees in Canada.</title>
        <authorList>
            <person name="Ellouze W."/>
            <person name="Ilyukhin E."/>
            <person name="Sulman M."/>
            <person name="Ali S."/>
        </authorList>
    </citation>
    <scope>NUCLEOTIDE SEQUENCE [LARGE SCALE GENOMIC DNA]</scope>
    <source>
        <strain evidence="3 4">M45-28</strain>
    </source>
</reference>
<evidence type="ECO:0000313" key="3">
    <source>
        <dbReference type="EMBL" id="KAL1639172.1"/>
    </source>
</evidence>
<gene>
    <name evidence="3" type="ORF">SLS58_008140</name>
</gene>
<evidence type="ECO:0000259" key="2">
    <source>
        <dbReference type="Pfam" id="PF20237"/>
    </source>
</evidence>
<dbReference type="InterPro" id="IPR046529">
    <property type="entry name" value="DUF6594"/>
</dbReference>
<keyword evidence="4" id="KW-1185">Reference proteome</keyword>
<dbReference type="PANTHER" id="PTHR34502:SF3">
    <property type="entry name" value="DUF6594 DOMAIN-CONTAINING PROTEIN"/>
    <property type="match status" value="1"/>
</dbReference>
<evidence type="ECO:0000313" key="4">
    <source>
        <dbReference type="Proteomes" id="UP001521184"/>
    </source>
</evidence>
<accession>A0ABR3TI14</accession>
<organism evidence="3 4">
    <name type="scientific">Diplodia intermedia</name>
    <dbReference type="NCBI Taxonomy" id="856260"/>
    <lineage>
        <taxon>Eukaryota</taxon>
        <taxon>Fungi</taxon>
        <taxon>Dikarya</taxon>
        <taxon>Ascomycota</taxon>
        <taxon>Pezizomycotina</taxon>
        <taxon>Dothideomycetes</taxon>
        <taxon>Dothideomycetes incertae sedis</taxon>
        <taxon>Botryosphaeriales</taxon>
        <taxon>Botryosphaeriaceae</taxon>
        <taxon>Diplodia</taxon>
    </lineage>
</organism>
<sequence length="253" mass="29255">MDLQAKIAYLEKELDDLDRAEATDFDQELRLRWVEEDVVAHKNAAPGEQTRQKIFEELRKLVLEYDELLIKAKKLAGFQRPSDRDYYSVRNFHHRFAPLNEDDEEYIKHREDIISLKAGREWAGFDGFVENTVFKLSKIFPGIKRPFCDDELRRRTNSKVTKVHFLSPARIEAFVGLLITVVIFILLIIPVFAMYRLASFRDTKDIFAAIGVMMVFTLLFAAAMSLLTKAKRHELFAASAAYCAILVVFITNV</sequence>